<proteinExistence type="predicted"/>
<evidence type="ECO:0008006" key="3">
    <source>
        <dbReference type="Google" id="ProtNLM"/>
    </source>
</evidence>
<organism evidence="1 2">
    <name type="scientific">Mariniplasma anaerobium</name>
    <dbReference type="NCBI Taxonomy" id="2735436"/>
    <lineage>
        <taxon>Bacteria</taxon>
        <taxon>Bacillati</taxon>
        <taxon>Mycoplasmatota</taxon>
        <taxon>Mollicutes</taxon>
        <taxon>Acholeplasmatales</taxon>
        <taxon>Acholeplasmataceae</taxon>
        <taxon>Mariniplasma</taxon>
    </lineage>
</organism>
<keyword evidence="2" id="KW-1185">Reference proteome</keyword>
<name>A0A7U9TGE5_9MOLU</name>
<protein>
    <recommendedName>
        <fullName evidence="3">Flagellin</fullName>
    </recommendedName>
</protein>
<dbReference type="EMBL" id="AP024412">
    <property type="protein sequence ID" value="BCR35576.1"/>
    <property type="molecule type" value="Genomic_DNA"/>
</dbReference>
<dbReference type="KEGG" id="manr:MPAN_004690"/>
<sequence>MVELLGAVAIFAIASSVIALTISLIVNANKDIIETSQASTTGTLIIKRIENALNDLNITDYDLISSDEVILYSDSEYVYDETSEEIILVTYNPRLELSILFNTNILIDNEIIDLSQFSLDETSTIEIISDATTSKLVITVVLVSDEGNLYTFKTNLQLVS</sequence>
<evidence type="ECO:0000313" key="2">
    <source>
        <dbReference type="Proteomes" id="UP000620133"/>
    </source>
</evidence>
<reference evidence="1" key="1">
    <citation type="submission" date="2021-01" db="EMBL/GenBank/DDBJ databases">
        <title>Draft genome sequence of Acholeplasmataceae bacterium strain Mahy22.</title>
        <authorList>
            <person name="Watanabe M."/>
            <person name="Kojima H."/>
            <person name="Fukui M."/>
        </authorList>
    </citation>
    <scope>NUCLEOTIDE SEQUENCE</scope>
    <source>
        <strain evidence="1">Mahy22</strain>
    </source>
</reference>
<accession>A0A7U9TGE5</accession>
<dbReference type="Proteomes" id="UP000620133">
    <property type="component" value="Chromosome"/>
</dbReference>
<evidence type="ECO:0000313" key="1">
    <source>
        <dbReference type="EMBL" id="BCR35576.1"/>
    </source>
</evidence>
<dbReference type="AlphaFoldDB" id="A0A7U9TGE5"/>
<gene>
    <name evidence="1" type="ORF">MPAN_004690</name>
</gene>